<name>A0A914Y740_9BILA</name>
<feature type="coiled-coil region" evidence="1">
    <location>
        <begin position="128"/>
        <end position="162"/>
    </location>
</feature>
<evidence type="ECO:0000256" key="2">
    <source>
        <dbReference type="SAM" id="MobiDB-lite"/>
    </source>
</evidence>
<reference evidence="4" key="1">
    <citation type="submission" date="2022-11" db="UniProtKB">
        <authorList>
            <consortium name="WormBaseParasite"/>
        </authorList>
    </citation>
    <scope>IDENTIFICATION</scope>
</reference>
<keyword evidence="3" id="KW-1185">Reference proteome</keyword>
<sequence length="169" mass="18949">MKSDNPGMPKITRGDSTTSTQSIENEAEIMPSKILIPPSPLPALRKKSAPLWLNDYIESWVHEQRQIETCSIDAGSSHDTTADSIYSKSSPDESATSSSTTSTYNSEDNLNESICSDTNKADELITEVQLLRLVNDRQKEQIEQMNGEKRELLREVERLRQITNYVSNG</sequence>
<protein>
    <submittedName>
        <fullName evidence="4">Uncharacterized protein</fullName>
    </submittedName>
</protein>
<feature type="region of interest" description="Disordered" evidence="2">
    <location>
        <begin position="1"/>
        <end position="40"/>
    </location>
</feature>
<feature type="compositionally biased region" description="Polar residues" evidence="2">
    <location>
        <begin position="14"/>
        <end position="24"/>
    </location>
</feature>
<proteinExistence type="predicted"/>
<feature type="region of interest" description="Disordered" evidence="2">
    <location>
        <begin position="72"/>
        <end position="114"/>
    </location>
</feature>
<feature type="compositionally biased region" description="Low complexity" evidence="2">
    <location>
        <begin position="87"/>
        <end position="106"/>
    </location>
</feature>
<dbReference type="Proteomes" id="UP000887577">
    <property type="component" value="Unplaced"/>
</dbReference>
<organism evidence="3 4">
    <name type="scientific">Panagrolaimus superbus</name>
    <dbReference type="NCBI Taxonomy" id="310955"/>
    <lineage>
        <taxon>Eukaryota</taxon>
        <taxon>Metazoa</taxon>
        <taxon>Ecdysozoa</taxon>
        <taxon>Nematoda</taxon>
        <taxon>Chromadorea</taxon>
        <taxon>Rhabditida</taxon>
        <taxon>Tylenchina</taxon>
        <taxon>Panagrolaimomorpha</taxon>
        <taxon>Panagrolaimoidea</taxon>
        <taxon>Panagrolaimidae</taxon>
        <taxon>Panagrolaimus</taxon>
    </lineage>
</organism>
<evidence type="ECO:0000256" key="1">
    <source>
        <dbReference type="SAM" id="Coils"/>
    </source>
</evidence>
<dbReference type="AlphaFoldDB" id="A0A914Y740"/>
<keyword evidence="1" id="KW-0175">Coiled coil</keyword>
<evidence type="ECO:0000313" key="4">
    <source>
        <dbReference type="WBParaSite" id="PSU_v2.g15090.t1"/>
    </source>
</evidence>
<evidence type="ECO:0000313" key="3">
    <source>
        <dbReference type="Proteomes" id="UP000887577"/>
    </source>
</evidence>
<accession>A0A914Y740</accession>
<dbReference type="WBParaSite" id="PSU_v2.g15090.t1">
    <property type="protein sequence ID" value="PSU_v2.g15090.t1"/>
    <property type="gene ID" value="PSU_v2.g15090"/>
</dbReference>
<feature type="compositionally biased region" description="Polar residues" evidence="2">
    <location>
        <begin position="77"/>
        <end position="86"/>
    </location>
</feature>